<accession>A0A4P2PZR0</accession>
<reference evidence="1 2" key="1">
    <citation type="submission" date="2015-09" db="EMBL/GenBank/DDBJ databases">
        <title>Sorangium comparison.</title>
        <authorList>
            <person name="Zaburannyi N."/>
            <person name="Bunk B."/>
            <person name="Overmann J."/>
            <person name="Mueller R."/>
        </authorList>
    </citation>
    <scope>NUCLEOTIDE SEQUENCE [LARGE SCALE GENOMIC DNA]</scope>
    <source>
        <strain evidence="1 2">So ceGT47</strain>
    </source>
</reference>
<protein>
    <submittedName>
        <fullName evidence="1">Uncharacterized protein</fullName>
    </submittedName>
</protein>
<evidence type="ECO:0000313" key="1">
    <source>
        <dbReference type="EMBL" id="AUX22424.1"/>
    </source>
</evidence>
<evidence type="ECO:0000313" key="2">
    <source>
        <dbReference type="Proteomes" id="UP000295781"/>
    </source>
</evidence>
<dbReference type="AlphaFoldDB" id="A0A4P2PZR0"/>
<organism evidence="1 2">
    <name type="scientific">Sorangium cellulosum</name>
    <name type="common">Polyangium cellulosum</name>
    <dbReference type="NCBI Taxonomy" id="56"/>
    <lineage>
        <taxon>Bacteria</taxon>
        <taxon>Pseudomonadati</taxon>
        <taxon>Myxococcota</taxon>
        <taxon>Polyangia</taxon>
        <taxon>Polyangiales</taxon>
        <taxon>Polyangiaceae</taxon>
        <taxon>Sorangium</taxon>
    </lineage>
</organism>
<dbReference type="OrthoDB" id="5510805at2"/>
<name>A0A4P2PZR0_SORCE</name>
<gene>
    <name evidence="1" type="ORF">SOCEGT47_029270</name>
</gene>
<dbReference type="EMBL" id="CP012670">
    <property type="protein sequence ID" value="AUX22424.1"/>
    <property type="molecule type" value="Genomic_DNA"/>
</dbReference>
<dbReference type="Proteomes" id="UP000295781">
    <property type="component" value="Chromosome"/>
</dbReference>
<dbReference type="RefSeq" id="WP_129347585.1">
    <property type="nucleotide sequence ID" value="NZ_CP012670.1"/>
</dbReference>
<sequence length="159" mass="17495">MRDRLELRAQDPVARCLIRQLIVPRIYFEANWPGTAHGPVDVLAIDRDGVGDVHLVEIKKRAADALASIPKLIEAQAPFRWIAFLRGTEDEATADALASQEILYPPDTAGRIGVIEIVEMAGNDLGATVRIKAERFPTPVYDLAAKFVDSHQAHIQYGG</sequence>
<proteinExistence type="predicted"/>